<evidence type="ECO:0000313" key="4">
    <source>
        <dbReference type="Proteomes" id="UP000823388"/>
    </source>
</evidence>
<name>A0A8T0NIC2_PANVG</name>
<dbReference type="InterPro" id="IPR003034">
    <property type="entry name" value="SAP_dom"/>
</dbReference>
<evidence type="ECO:0000256" key="1">
    <source>
        <dbReference type="SAM" id="MobiDB-lite"/>
    </source>
</evidence>
<dbReference type="Proteomes" id="UP000823388">
    <property type="component" value="Chromosome 9K"/>
</dbReference>
<proteinExistence type="predicted"/>
<feature type="compositionally biased region" description="Basic residues" evidence="1">
    <location>
        <begin position="427"/>
        <end position="439"/>
    </location>
</feature>
<sequence>MFRNKVLVRAAASASSPLEPFLLRQLSLSAAAAPIAALDLEILCCRLSRRHRLACLPQPPADALLVFQGCQSREAAEAVSEVAAAFPGATVGEEEELVCSGELVAEAVRCELRSMMLEHGWTCLGQSIYVDSKFHQSEERTDLSAVNVEVRLGRNDDFEFVVSPDAFRYTSHKISDVASPKIMETFQHSNEVVLDIRNFLTVCTTLPALQEGRVIGYSKMLPSEQCLDKFMELCLFKHGLDTNYSYHVAVKLTDGASSEMKWWPSSLVLQGSGLQPALKSARVSKAMSALQSFVELLKAWNFFGHNKLIIKEQVVLNSSSTLPTWDKAASNLIIHSSKNDNIENDLGHTNVMSKGQSFILDFRTPKPAVLCSLRAKSWNIEVHKIGHSAGDNDNLSGASPISDGFQSQLVAPNSLYKSQVTRLKPSFSRRKPSEKKKLRYSSEHPDADNSNKSSHRDAVANHANPVSSSNAILHMPVNQIRVCLHFGMQSIHVVSPVSENLGRNHAELLKARSQGGGGITKTQQDYLETKNLDSRRKSKGYTPTPSIQEVTKAIPDIEKYVLTTKVMNTKLNSVDAKDEVTAEAKRKEKQDLDKNTLTAVTKQKIVPEVVKNEFAIKARDNQNDDLKKKGSKSRAKAVDKDLLNSTRTKAKSDVASEELIAKVIDHHRRGELRLLTVADLKCFLGAKKAKVGGTKEVLIQRVTELLA</sequence>
<organism evidence="3 4">
    <name type="scientific">Panicum virgatum</name>
    <name type="common">Blackwell switchgrass</name>
    <dbReference type="NCBI Taxonomy" id="38727"/>
    <lineage>
        <taxon>Eukaryota</taxon>
        <taxon>Viridiplantae</taxon>
        <taxon>Streptophyta</taxon>
        <taxon>Embryophyta</taxon>
        <taxon>Tracheophyta</taxon>
        <taxon>Spermatophyta</taxon>
        <taxon>Magnoliopsida</taxon>
        <taxon>Liliopsida</taxon>
        <taxon>Poales</taxon>
        <taxon>Poaceae</taxon>
        <taxon>PACMAD clade</taxon>
        <taxon>Panicoideae</taxon>
        <taxon>Panicodae</taxon>
        <taxon>Paniceae</taxon>
        <taxon>Panicinae</taxon>
        <taxon>Panicum</taxon>
        <taxon>Panicum sect. Hiantes</taxon>
    </lineage>
</organism>
<evidence type="ECO:0000313" key="3">
    <source>
        <dbReference type="EMBL" id="KAG2548983.1"/>
    </source>
</evidence>
<reference evidence="3" key="1">
    <citation type="submission" date="2020-05" db="EMBL/GenBank/DDBJ databases">
        <title>WGS assembly of Panicum virgatum.</title>
        <authorList>
            <person name="Lovell J.T."/>
            <person name="Jenkins J."/>
            <person name="Shu S."/>
            <person name="Juenger T.E."/>
            <person name="Schmutz J."/>
        </authorList>
    </citation>
    <scope>NUCLEOTIDE SEQUENCE</scope>
    <source>
        <strain evidence="3">AP13</strain>
    </source>
</reference>
<feature type="region of interest" description="Disordered" evidence="1">
    <location>
        <begin position="421"/>
        <end position="457"/>
    </location>
</feature>
<accession>A0A8T0NIC2</accession>
<gene>
    <name evidence="3" type="ORF">PVAP13_9KG207500</name>
</gene>
<feature type="compositionally biased region" description="Basic and acidic residues" evidence="1">
    <location>
        <begin position="440"/>
        <end position="457"/>
    </location>
</feature>
<dbReference type="AlphaFoldDB" id="A0A8T0NIC2"/>
<comment type="caution">
    <text evidence="3">The sequence shown here is derived from an EMBL/GenBank/DDBJ whole genome shotgun (WGS) entry which is preliminary data.</text>
</comment>
<protein>
    <recommendedName>
        <fullName evidence="2">SAP domain-containing protein</fullName>
    </recommendedName>
</protein>
<keyword evidence="4" id="KW-1185">Reference proteome</keyword>
<feature type="domain" description="SAP" evidence="2">
    <location>
        <begin position="672"/>
        <end position="706"/>
    </location>
</feature>
<evidence type="ECO:0000259" key="2">
    <source>
        <dbReference type="SMART" id="SM00513"/>
    </source>
</evidence>
<dbReference type="OrthoDB" id="1922499at2759"/>
<dbReference type="EMBL" id="CM029053">
    <property type="protein sequence ID" value="KAG2548983.1"/>
    <property type="molecule type" value="Genomic_DNA"/>
</dbReference>
<dbReference type="SMART" id="SM00513">
    <property type="entry name" value="SAP"/>
    <property type="match status" value="1"/>
</dbReference>